<evidence type="ECO:0000313" key="2">
    <source>
        <dbReference type="Proteomes" id="UP000614601"/>
    </source>
</evidence>
<dbReference type="EMBL" id="CAJFDH010000002">
    <property type="protein sequence ID" value="CAD5212958.1"/>
    <property type="molecule type" value="Genomic_DNA"/>
</dbReference>
<protein>
    <submittedName>
        <fullName evidence="1">Uncharacterized protein</fullName>
    </submittedName>
</protein>
<keyword evidence="2" id="KW-1185">Reference proteome</keyword>
<evidence type="ECO:0000313" key="1">
    <source>
        <dbReference type="EMBL" id="CAD5212958.1"/>
    </source>
</evidence>
<organism evidence="1 2">
    <name type="scientific">Bursaphelenchus okinawaensis</name>
    <dbReference type="NCBI Taxonomy" id="465554"/>
    <lineage>
        <taxon>Eukaryota</taxon>
        <taxon>Metazoa</taxon>
        <taxon>Ecdysozoa</taxon>
        <taxon>Nematoda</taxon>
        <taxon>Chromadorea</taxon>
        <taxon>Rhabditida</taxon>
        <taxon>Tylenchina</taxon>
        <taxon>Tylenchomorpha</taxon>
        <taxon>Aphelenchoidea</taxon>
        <taxon>Aphelenchoididae</taxon>
        <taxon>Bursaphelenchus</taxon>
    </lineage>
</organism>
<gene>
    <name evidence="1" type="ORF">BOKJ2_LOCUS4759</name>
</gene>
<dbReference type="Proteomes" id="UP000614601">
    <property type="component" value="Unassembled WGS sequence"/>
</dbReference>
<accession>A0A811KDK5</accession>
<reference evidence="1" key="1">
    <citation type="submission" date="2020-09" db="EMBL/GenBank/DDBJ databases">
        <authorList>
            <person name="Kikuchi T."/>
        </authorList>
    </citation>
    <scope>NUCLEOTIDE SEQUENCE</scope>
    <source>
        <strain evidence="1">SH1</strain>
    </source>
</reference>
<proteinExistence type="predicted"/>
<dbReference type="AlphaFoldDB" id="A0A811KDK5"/>
<dbReference type="Proteomes" id="UP000783686">
    <property type="component" value="Unassembled WGS sequence"/>
</dbReference>
<sequence>MAYDKENCGNVGRLLRVNSFYREVLLNSVTFCALKVGTTNFVKLTIKLGPFAKLQTIEIVIKFPFELLWFGHVVRGIQCSEIKGFNDYSEIGLEVKAQDSKDIKDLKESAKVIGQILSLVTFMDYLVAPQYLAEKVPESAEITITKVFSIQKPINIVFDTKILEINLNSTKSAQRVFRNAVIPKNNSVCMAMITVSNIFDFELTVLRHVNQLAEAYVDANKIFLNYCGPKNIFNERFDKLLAKVCSYQVHYNKTKFGLVCDWKLGKEN</sequence>
<dbReference type="EMBL" id="CAJFCW020000002">
    <property type="protein sequence ID" value="CAG9098379.1"/>
    <property type="molecule type" value="Genomic_DNA"/>
</dbReference>
<comment type="caution">
    <text evidence="1">The sequence shown here is derived from an EMBL/GenBank/DDBJ whole genome shotgun (WGS) entry which is preliminary data.</text>
</comment>
<name>A0A811KDK5_9BILA</name>